<evidence type="ECO:0000256" key="7">
    <source>
        <dbReference type="SAM" id="Phobius"/>
    </source>
</evidence>
<evidence type="ECO:0000256" key="6">
    <source>
        <dbReference type="SAM" id="MobiDB-lite"/>
    </source>
</evidence>
<dbReference type="InterPro" id="IPR003834">
    <property type="entry name" value="Cyt_c_assmbl_TM_dom"/>
</dbReference>
<dbReference type="Gene3D" id="2.60.40.1250">
    <property type="entry name" value="Thiol:disulfide interchange protein DsbD, N-terminal domain"/>
    <property type="match status" value="1"/>
</dbReference>
<dbReference type="AlphaFoldDB" id="A0A6L3ZF38"/>
<evidence type="ECO:0000256" key="1">
    <source>
        <dbReference type="ARBA" id="ARBA00004141"/>
    </source>
</evidence>
<dbReference type="Pfam" id="PF13899">
    <property type="entry name" value="Thioredoxin_7"/>
    <property type="match status" value="1"/>
</dbReference>
<evidence type="ECO:0000259" key="10">
    <source>
        <dbReference type="Pfam" id="PF11412"/>
    </source>
</evidence>
<dbReference type="Proteomes" id="UP000484164">
    <property type="component" value="Unassembled WGS sequence"/>
</dbReference>
<feature type="compositionally biased region" description="Acidic residues" evidence="6">
    <location>
        <begin position="169"/>
        <end position="184"/>
    </location>
</feature>
<feature type="transmembrane region" description="Helical" evidence="7">
    <location>
        <begin position="412"/>
        <end position="429"/>
    </location>
</feature>
<evidence type="ECO:0000259" key="9">
    <source>
        <dbReference type="Pfam" id="PF02683"/>
    </source>
</evidence>
<keyword evidence="8" id="KW-0732">Signal</keyword>
<comment type="caution">
    <text evidence="11">The sequence shown here is derived from an EMBL/GenBank/DDBJ whole genome shotgun (WGS) entry which is preliminary data.</text>
</comment>
<dbReference type="InterPro" id="IPR036249">
    <property type="entry name" value="Thioredoxin-like_sf"/>
</dbReference>
<feature type="domain" description="Cytochrome C biogenesis protein transmembrane" evidence="9">
    <location>
        <begin position="221"/>
        <end position="432"/>
    </location>
</feature>
<feature type="transmembrane region" description="Helical" evidence="7">
    <location>
        <begin position="376"/>
        <end position="400"/>
    </location>
</feature>
<dbReference type="PANTHER" id="PTHR32234:SF0">
    <property type="entry name" value="THIOL:DISULFIDE INTERCHANGE PROTEIN DSBD"/>
    <property type="match status" value="1"/>
</dbReference>
<dbReference type="EMBL" id="WBVQ01000002">
    <property type="protein sequence ID" value="KAB2816022.1"/>
    <property type="molecule type" value="Genomic_DNA"/>
</dbReference>
<protein>
    <submittedName>
        <fullName evidence="11">DUF255 domain-containing protein</fullName>
    </submittedName>
</protein>
<dbReference type="InterPro" id="IPR028250">
    <property type="entry name" value="DsbDN"/>
</dbReference>
<proteinExistence type="predicted"/>
<feature type="domain" description="Thiol:disulfide interchange protein DsbD N-terminal" evidence="10">
    <location>
        <begin position="38"/>
        <end position="145"/>
    </location>
</feature>
<dbReference type="SUPFAM" id="SSF52833">
    <property type="entry name" value="Thioredoxin-like"/>
    <property type="match status" value="1"/>
</dbReference>
<keyword evidence="5 7" id="KW-0472">Membrane</keyword>
<dbReference type="GO" id="GO:0015035">
    <property type="term" value="F:protein-disulfide reductase activity"/>
    <property type="evidence" value="ECO:0007669"/>
    <property type="project" value="TreeGrafter"/>
</dbReference>
<organism evidence="11 12">
    <name type="scientific">Phaeocystidibacter marisrubri</name>
    <dbReference type="NCBI Taxonomy" id="1577780"/>
    <lineage>
        <taxon>Bacteria</taxon>
        <taxon>Pseudomonadati</taxon>
        <taxon>Bacteroidota</taxon>
        <taxon>Flavobacteriia</taxon>
        <taxon>Flavobacteriales</taxon>
        <taxon>Phaeocystidibacteraceae</taxon>
        <taxon>Phaeocystidibacter</taxon>
    </lineage>
</organism>
<feature type="transmembrane region" description="Helical" evidence="7">
    <location>
        <begin position="449"/>
        <end position="469"/>
    </location>
</feature>
<evidence type="ECO:0000256" key="4">
    <source>
        <dbReference type="ARBA" id="ARBA00022989"/>
    </source>
</evidence>
<evidence type="ECO:0000256" key="8">
    <source>
        <dbReference type="SAM" id="SignalP"/>
    </source>
</evidence>
<sequence length="693" mass="76953">MKKFAYTLTALFILVTTLFSSAQIYDPVDWKTSVEYRKDGKVDLCMVAVIEDHWHIYALELDEGGPIPTEFIIEESPKFTKIGSIKEPTPIEEFDPNFDMQVRYHGDGVKFVQTVEISEDVIIKGNVYFMVCNDEMCLPPEQVDFEFDVRKSKVTAAMPQVEDKATTEPDNDNPVVDEVEESTDESGASDAEVTEENSPEAEAMAEVVAAPVKVEPSMSIWLIFVAGFGGGLLALFMPCIFPMIPLTVSFFTKQSKTKSEGIRKAIIYGISIIGIYVVLGMSITLIFGSDALNAMATNPYVNFAFFGLFVVFAISFFGAFEITLPSSWVNKAENASNRGGLIGVFFMAFTLALVSFSCTGPIIGTLLVDASSKGEFLGPVMGMFGFSLALALPFMLFAAFPGWMNSLPKSGGWLNTVKVTLGFLELAFAMKFFSTADLVLQLHWLERELFIAIWVGISFVIALYLLGMFRMPHDSPVDRIGVSRMLIAVTFFIFGFYMLPGVWGAPVKLIAGFPPPQYYSESPGGAYTGGGVVTAKDADYDWGDHCPPGINCFNDYEEGLQYAKDKDLPIMFDFTGHGCVNCRKMEEQVWSDESVIERLNNKVVVISLYVDERKDLPESDVYVSDYSGKTVDQVGEKWSDFQASNFGSNSQPYYVIVNHTELTPLNGWAAFDPDIQKFNDWVDEGVRLYEAQK</sequence>
<comment type="subcellular location">
    <subcellularLocation>
        <location evidence="1">Membrane</location>
        <topology evidence="1">Multi-pass membrane protein</topology>
    </subcellularLocation>
</comment>
<feature type="signal peptide" evidence="8">
    <location>
        <begin position="1"/>
        <end position="22"/>
    </location>
</feature>
<dbReference type="InterPro" id="IPR036929">
    <property type="entry name" value="DsbDN_sf"/>
</dbReference>
<dbReference type="GO" id="GO:0016020">
    <property type="term" value="C:membrane"/>
    <property type="evidence" value="ECO:0007669"/>
    <property type="project" value="UniProtKB-SubCell"/>
</dbReference>
<evidence type="ECO:0000256" key="3">
    <source>
        <dbReference type="ARBA" id="ARBA00022748"/>
    </source>
</evidence>
<dbReference type="RefSeq" id="WP_151693451.1">
    <property type="nucleotide sequence ID" value="NZ_BMGX01000001.1"/>
</dbReference>
<gene>
    <name evidence="11" type="ORF">F8C82_10025</name>
</gene>
<name>A0A6L3ZF38_9FLAO</name>
<feature type="chain" id="PRO_5026759676" evidence="8">
    <location>
        <begin position="23"/>
        <end position="693"/>
    </location>
</feature>
<evidence type="ECO:0000256" key="5">
    <source>
        <dbReference type="ARBA" id="ARBA00023136"/>
    </source>
</evidence>
<accession>A0A6L3ZF38</accession>
<reference evidence="11 12" key="1">
    <citation type="submission" date="2019-10" db="EMBL/GenBank/DDBJ databases">
        <title>Genome sequence of Phaeocystidibacter marisrubri JCM30614 (type strain).</title>
        <authorList>
            <person name="Bowman J.P."/>
        </authorList>
    </citation>
    <scope>NUCLEOTIDE SEQUENCE [LARGE SCALE GENOMIC DNA]</scope>
    <source>
        <strain evidence="11 12">JCM 30614</strain>
    </source>
</reference>
<evidence type="ECO:0000313" key="11">
    <source>
        <dbReference type="EMBL" id="KAB2816022.1"/>
    </source>
</evidence>
<dbReference type="GO" id="GO:0045454">
    <property type="term" value="P:cell redox homeostasis"/>
    <property type="evidence" value="ECO:0007669"/>
    <property type="project" value="TreeGrafter"/>
</dbReference>
<dbReference type="OrthoDB" id="9811036at2"/>
<feature type="transmembrane region" description="Helical" evidence="7">
    <location>
        <begin position="300"/>
        <end position="320"/>
    </location>
</feature>
<dbReference type="Pfam" id="PF11412">
    <property type="entry name" value="DsbD_N"/>
    <property type="match status" value="1"/>
</dbReference>
<feature type="transmembrane region" description="Helical" evidence="7">
    <location>
        <begin position="265"/>
        <end position="288"/>
    </location>
</feature>
<keyword evidence="4 7" id="KW-1133">Transmembrane helix</keyword>
<keyword evidence="2 7" id="KW-0812">Transmembrane</keyword>
<feature type="transmembrane region" description="Helical" evidence="7">
    <location>
        <begin position="481"/>
        <end position="499"/>
    </location>
</feature>
<dbReference type="PANTHER" id="PTHR32234">
    <property type="entry name" value="THIOL:DISULFIDE INTERCHANGE PROTEIN DSBD"/>
    <property type="match status" value="1"/>
</dbReference>
<keyword evidence="12" id="KW-1185">Reference proteome</keyword>
<evidence type="ECO:0000313" key="12">
    <source>
        <dbReference type="Proteomes" id="UP000484164"/>
    </source>
</evidence>
<dbReference type="GO" id="GO:0017004">
    <property type="term" value="P:cytochrome complex assembly"/>
    <property type="evidence" value="ECO:0007669"/>
    <property type="project" value="UniProtKB-KW"/>
</dbReference>
<feature type="transmembrane region" description="Helical" evidence="7">
    <location>
        <begin position="341"/>
        <end position="364"/>
    </location>
</feature>
<feature type="region of interest" description="Disordered" evidence="6">
    <location>
        <begin position="158"/>
        <end position="200"/>
    </location>
</feature>
<feature type="transmembrane region" description="Helical" evidence="7">
    <location>
        <begin position="220"/>
        <end position="244"/>
    </location>
</feature>
<evidence type="ECO:0000256" key="2">
    <source>
        <dbReference type="ARBA" id="ARBA00022692"/>
    </source>
</evidence>
<dbReference type="Gene3D" id="3.40.30.10">
    <property type="entry name" value="Glutaredoxin"/>
    <property type="match status" value="1"/>
</dbReference>
<dbReference type="Pfam" id="PF02683">
    <property type="entry name" value="DsbD_TM"/>
    <property type="match status" value="1"/>
</dbReference>
<keyword evidence="3" id="KW-0201">Cytochrome c-type biogenesis</keyword>